<evidence type="ECO:0000256" key="6">
    <source>
        <dbReference type="RuleBase" id="RU003915"/>
    </source>
</evidence>
<name>A0A494THN6_SPHPE</name>
<dbReference type="InterPro" id="IPR000774">
    <property type="entry name" value="PPIase_FKBP_N"/>
</dbReference>
<dbReference type="GO" id="GO:0006457">
    <property type="term" value="P:protein folding"/>
    <property type="evidence" value="ECO:0007669"/>
    <property type="project" value="InterPro"/>
</dbReference>
<keyword evidence="8" id="KW-0472">Membrane</keyword>
<dbReference type="GO" id="GO:0003755">
    <property type="term" value="F:peptidyl-prolyl cis-trans isomerase activity"/>
    <property type="evidence" value="ECO:0007669"/>
    <property type="project" value="UniProtKB-UniRule"/>
</dbReference>
<dbReference type="InterPro" id="IPR001179">
    <property type="entry name" value="PPIase_FKBP_dom"/>
</dbReference>
<evidence type="ECO:0000313" key="10">
    <source>
        <dbReference type="EMBL" id="AYJ86463.1"/>
    </source>
</evidence>
<accession>A0A494THN6</accession>
<evidence type="ECO:0000313" key="11">
    <source>
        <dbReference type="Proteomes" id="UP000276254"/>
    </source>
</evidence>
<keyword evidence="4 5" id="KW-0413">Isomerase</keyword>
<dbReference type="Proteomes" id="UP000276254">
    <property type="component" value="Chromosome"/>
</dbReference>
<dbReference type="RefSeq" id="WP_121153088.1">
    <property type="nucleotide sequence ID" value="NZ_CP032829.1"/>
</dbReference>
<dbReference type="SUPFAM" id="SSF54534">
    <property type="entry name" value="FKBP-like"/>
    <property type="match status" value="1"/>
</dbReference>
<dbReference type="EC" id="5.2.1.8" evidence="6"/>
<evidence type="ECO:0000256" key="5">
    <source>
        <dbReference type="PROSITE-ProRule" id="PRU00277"/>
    </source>
</evidence>
<feature type="region of interest" description="Disordered" evidence="7">
    <location>
        <begin position="179"/>
        <end position="200"/>
    </location>
</feature>
<protein>
    <recommendedName>
        <fullName evidence="6">Peptidyl-prolyl cis-trans isomerase</fullName>
        <ecNumber evidence="6">5.2.1.8</ecNumber>
    </recommendedName>
</protein>
<dbReference type="AlphaFoldDB" id="A0A494THN6"/>
<dbReference type="Gene3D" id="3.10.50.40">
    <property type="match status" value="1"/>
</dbReference>
<keyword evidence="8" id="KW-0812">Transmembrane</keyword>
<keyword evidence="11" id="KW-1185">Reference proteome</keyword>
<dbReference type="EMBL" id="CP032829">
    <property type="protein sequence ID" value="AYJ86463.1"/>
    <property type="molecule type" value="Genomic_DNA"/>
</dbReference>
<reference evidence="10 11" key="1">
    <citation type="submission" date="2018-09" db="EMBL/GenBank/DDBJ databases">
        <title>Sphingomonas peninsula sp. nov., isolated from fildes peninsula, Antarctic soil.</title>
        <authorList>
            <person name="Yingchao G."/>
        </authorList>
    </citation>
    <scope>NUCLEOTIDE SEQUENCE [LARGE SCALE GENOMIC DNA]</scope>
    <source>
        <strain evidence="10 11">YZ-8</strain>
    </source>
</reference>
<evidence type="ECO:0000256" key="3">
    <source>
        <dbReference type="ARBA" id="ARBA00023110"/>
    </source>
</evidence>
<dbReference type="Pfam" id="PF00254">
    <property type="entry name" value="FKBP_C"/>
    <property type="match status" value="1"/>
</dbReference>
<keyword evidence="8" id="KW-1133">Transmembrane helix</keyword>
<feature type="domain" description="PPIase FKBP-type" evidence="9">
    <location>
        <begin position="85"/>
        <end position="167"/>
    </location>
</feature>
<evidence type="ECO:0000256" key="7">
    <source>
        <dbReference type="SAM" id="MobiDB-lite"/>
    </source>
</evidence>
<dbReference type="PANTHER" id="PTHR43811">
    <property type="entry name" value="FKBP-TYPE PEPTIDYL-PROLYL CIS-TRANS ISOMERASE FKPA"/>
    <property type="match status" value="1"/>
</dbReference>
<evidence type="ECO:0000259" key="9">
    <source>
        <dbReference type="PROSITE" id="PS50059"/>
    </source>
</evidence>
<feature type="compositionally biased region" description="Low complexity" evidence="7">
    <location>
        <begin position="179"/>
        <end position="191"/>
    </location>
</feature>
<organism evidence="10 11">
    <name type="scientific">Sphingomonas paeninsulae</name>
    <dbReference type="NCBI Taxonomy" id="2319844"/>
    <lineage>
        <taxon>Bacteria</taxon>
        <taxon>Pseudomonadati</taxon>
        <taxon>Pseudomonadota</taxon>
        <taxon>Alphaproteobacteria</taxon>
        <taxon>Sphingomonadales</taxon>
        <taxon>Sphingomonadaceae</taxon>
        <taxon>Sphingomonas</taxon>
    </lineage>
</organism>
<feature type="transmembrane region" description="Helical" evidence="8">
    <location>
        <begin position="20"/>
        <end position="38"/>
    </location>
</feature>
<sequence length="200" mass="21048">MSEITAVPLRPVKKGTMTRLWIGVAAAVAIAGGFAWAGTSKVVATTGTAEQFLSWHQGRAGVTTTASGLQYEIVKKGTGPTPTDADVVLVNYNGSLRDGSVFDKAERAPFPVTGVVPGFSEALKLMNRGAKYRFWIPPALGYGETSPDPKLPAHSVLVFDVELIDFKNAAEVQAQMQQMQMQQAQGGAVPGMPGGPPPGH</sequence>
<dbReference type="PROSITE" id="PS50059">
    <property type="entry name" value="FKBP_PPIASE"/>
    <property type="match status" value="1"/>
</dbReference>
<dbReference type="PANTHER" id="PTHR43811:SF23">
    <property type="entry name" value="FKBP-TYPE 22 KDA PEPTIDYL-PROLYL CIS-TRANS ISOMERASE"/>
    <property type="match status" value="1"/>
</dbReference>
<keyword evidence="3 5" id="KW-0697">Rotamase</keyword>
<dbReference type="Pfam" id="PF01346">
    <property type="entry name" value="FKBP_N"/>
    <property type="match status" value="1"/>
</dbReference>
<gene>
    <name evidence="10" type="ORF">D3Y57_11415</name>
</gene>
<dbReference type="KEGG" id="spha:D3Y57_11415"/>
<dbReference type="InterPro" id="IPR046357">
    <property type="entry name" value="PPIase_dom_sf"/>
</dbReference>
<evidence type="ECO:0000256" key="4">
    <source>
        <dbReference type="ARBA" id="ARBA00023235"/>
    </source>
</evidence>
<dbReference type="OrthoDB" id="9812109at2"/>
<evidence type="ECO:0000256" key="8">
    <source>
        <dbReference type="SAM" id="Phobius"/>
    </source>
</evidence>
<evidence type="ECO:0000256" key="1">
    <source>
        <dbReference type="ARBA" id="ARBA00000971"/>
    </source>
</evidence>
<proteinExistence type="inferred from homology"/>
<comment type="similarity">
    <text evidence="2 6">Belongs to the FKBP-type PPIase family.</text>
</comment>
<evidence type="ECO:0000256" key="2">
    <source>
        <dbReference type="ARBA" id="ARBA00006577"/>
    </source>
</evidence>
<comment type="catalytic activity">
    <reaction evidence="1 5 6">
        <text>[protein]-peptidylproline (omega=180) = [protein]-peptidylproline (omega=0)</text>
        <dbReference type="Rhea" id="RHEA:16237"/>
        <dbReference type="Rhea" id="RHEA-COMP:10747"/>
        <dbReference type="Rhea" id="RHEA-COMP:10748"/>
        <dbReference type="ChEBI" id="CHEBI:83833"/>
        <dbReference type="ChEBI" id="CHEBI:83834"/>
        <dbReference type="EC" id="5.2.1.8"/>
    </reaction>
</comment>